<dbReference type="Pfam" id="PF00067">
    <property type="entry name" value="p450"/>
    <property type="match status" value="1"/>
</dbReference>
<dbReference type="PANTHER" id="PTHR24305:SF166">
    <property type="entry name" value="CYTOCHROME P450 12A4, MITOCHONDRIAL-RELATED"/>
    <property type="match status" value="1"/>
</dbReference>
<comment type="similarity">
    <text evidence="1">Belongs to the cytochrome P450 family.</text>
</comment>
<proteinExistence type="inferred from homology"/>
<sequence length="518" mass="58065">MTVYFCLALVVTFSVLLYFVGTAVYNLFLHPLAKIPGPWLPALTPWYEVYFDCIVKGGGQYPFHIKKLHEKYGPIIRPTPNEVHISDPSYLDTIYAIRNRNAAVAKGLNVDSSLAGAEDFHLHRVRREAMNPYFSPQAILKLQHLFTEKKDECAAVLNAASCSGIALNISDLFFAYSNDIVRSFSFGSDSALLKDLQEAKRQRKNLARLLTGIHLQRHFTAFFRFMGQVVPLVLGAPILPPAVVDLIRFKEQTGKDIETILADKENTGKIGHSVFYELRDSAILPPEEKTATRLQDEATLLVMAGTESTAKSLGIATFYILHQPEILSKLREELRVARLQAGPELPLARLLALPYLSAAMQEANRLSFGVTNRLNRYSPKEALAYTAPSGPAKGTEYVLPPKTHMATLILCTHTDESLFPNPWRFDPERWIASDTNSTEEVNWRKRCMTALGKGHRRCIGVNVANAAMSLVLAELTKFDLKLFETDESDVKFQFDFQVSHARMDSKGIQVLVEGLHQQ</sequence>
<dbReference type="InterPro" id="IPR050121">
    <property type="entry name" value="Cytochrome_P450_monoxygenase"/>
</dbReference>
<reference evidence="3 4" key="1">
    <citation type="journal article" date="2018" name="Sci. Rep.">
        <title>Comparative genomics provides insights into the lifestyle and reveals functional heterogeneity of dark septate endophytic fungi.</title>
        <authorList>
            <person name="Knapp D.G."/>
            <person name="Nemeth J.B."/>
            <person name="Barry K."/>
            <person name="Hainaut M."/>
            <person name="Henrissat B."/>
            <person name="Johnson J."/>
            <person name="Kuo A."/>
            <person name="Lim J.H.P."/>
            <person name="Lipzen A."/>
            <person name="Nolan M."/>
            <person name="Ohm R.A."/>
            <person name="Tamas L."/>
            <person name="Grigoriev I.V."/>
            <person name="Spatafora J.W."/>
            <person name="Nagy L.G."/>
            <person name="Kovacs G.M."/>
        </authorList>
    </citation>
    <scope>NUCLEOTIDE SEQUENCE [LARGE SCALE GENOMIC DNA]</scope>
    <source>
        <strain evidence="3 4">DSE2036</strain>
    </source>
</reference>
<comment type="cofactor">
    <cofactor evidence="2">
        <name>heme</name>
        <dbReference type="ChEBI" id="CHEBI:30413"/>
    </cofactor>
</comment>
<dbReference type="Proteomes" id="UP000244855">
    <property type="component" value="Unassembled WGS sequence"/>
</dbReference>
<keyword evidence="2" id="KW-0479">Metal-binding</keyword>
<dbReference type="GO" id="GO:0004497">
    <property type="term" value="F:monooxygenase activity"/>
    <property type="evidence" value="ECO:0007669"/>
    <property type="project" value="InterPro"/>
</dbReference>
<dbReference type="CDD" id="cd11062">
    <property type="entry name" value="CYP58-like"/>
    <property type="match status" value="1"/>
</dbReference>
<dbReference type="Gene3D" id="1.10.630.10">
    <property type="entry name" value="Cytochrome P450"/>
    <property type="match status" value="1"/>
</dbReference>
<dbReference type="PANTHER" id="PTHR24305">
    <property type="entry name" value="CYTOCHROME P450"/>
    <property type="match status" value="1"/>
</dbReference>
<evidence type="ECO:0000256" key="2">
    <source>
        <dbReference type="PIRSR" id="PIRSR602401-1"/>
    </source>
</evidence>
<evidence type="ECO:0000256" key="1">
    <source>
        <dbReference type="ARBA" id="ARBA00010617"/>
    </source>
</evidence>
<dbReference type="STRING" id="97972.A0A2V1DA27"/>
<keyword evidence="2" id="KW-0349">Heme</keyword>
<protein>
    <submittedName>
        <fullName evidence="3">Cytochrome P450</fullName>
    </submittedName>
</protein>
<dbReference type="EMBL" id="KZ805553">
    <property type="protein sequence ID" value="PVH94054.1"/>
    <property type="molecule type" value="Genomic_DNA"/>
</dbReference>
<dbReference type="InterPro" id="IPR036396">
    <property type="entry name" value="Cyt_P450_sf"/>
</dbReference>
<keyword evidence="2" id="KW-0408">Iron</keyword>
<keyword evidence="4" id="KW-1185">Reference proteome</keyword>
<feature type="binding site" description="axial binding residue" evidence="2">
    <location>
        <position position="458"/>
    </location>
    <ligand>
        <name>heme</name>
        <dbReference type="ChEBI" id="CHEBI:30413"/>
    </ligand>
    <ligandPart>
        <name>Fe</name>
        <dbReference type="ChEBI" id="CHEBI:18248"/>
    </ligandPart>
</feature>
<evidence type="ECO:0000313" key="3">
    <source>
        <dbReference type="EMBL" id="PVH94054.1"/>
    </source>
</evidence>
<dbReference type="OrthoDB" id="3945418at2759"/>
<accession>A0A2V1DA27</accession>
<dbReference type="InterPro" id="IPR002401">
    <property type="entry name" value="Cyt_P450_E_grp-I"/>
</dbReference>
<dbReference type="SUPFAM" id="SSF48264">
    <property type="entry name" value="Cytochrome P450"/>
    <property type="match status" value="1"/>
</dbReference>
<dbReference type="GO" id="GO:0020037">
    <property type="term" value="F:heme binding"/>
    <property type="evidence" value="ECO:0007669"/>
    <property type="project" value="InterPro"/>
</dbReference>
<dbReference type="GO" id="GO:0005506">
    <property type="term" value="F:iron ion binding"/>
    <property type="evidence" value="ECO:0007669"/>
    <property type="project" value="InterPro"/>
</dbReference>
<gene>
    <name evidence="3" type="ORF">DM02DRAFT_694203</name>
</gene>
<evidence type="ECO:0000313" key="4">
    <source>
        <dbReference type="Proteomes" id="UP000244855"/>
    </source>
</evidence>
<dbReference type="AlphaFoldDB" id="A0A2V1DA27"/>
<dbReference type="GO" id="GO:0016705">
    <property type="term" value="F:oxidoreductase activity, acting on paired donors, with incorporation or reduction of molecular oxygen"/>
    <property type="evidence" value="ECO:0007669"/>
    <property type="project" value="InterPro"/>
</dbReference>
<dbReference type="PRINTS" id="PR00463">
    <property type="entry name" value="EP450I"/>
</dbReference>
<organism evidence="3 4">
    <name type="scientific">Periconia macrospinosa</name>
    <dbReference type="NCBI Taxonomy" id="97972"/>
    <lineage>
        <taxon>Eukaryota</taxon>
        <taxon>Fungi</taxon>
        <taxon>Dikarya</taxon>
        <taxon>Ascomycota</taxon>
        <taxon>Pezizomycotina</taxon>
        <taxon>Dothideomycetes</taxon>
        <taxon>Pleosporomycetidae</taxon>
        <taxon>Pleosporales</taxon>
        <taxon>Massarineae</taxon>
        <taxon>Periconiaceae</taxon>
        <taxon>Periconia</taxon>
    </lineage>
</organism>
<name>A0A2V1DA27_9PLEO</name>
<dbReference type="InterPro" id="IPR001128">
    <property type="entry name" value="Cyt_P450"/>
</dbReference>